<evidence type="ECO:0000259" key="3">
    <source>
        <dbReference type="PROSITE" id="PS50003"/>
    </source>
</evidence>
<dbReference type="Proteomes" id="UP001281761">
    <property type="component" value="Unassembled WGS sequence"/>
</dbReference>
<dbReference type="InterPro" id="IPR011993">
    <property type="entry name" value="PH-like_dom_sf"/>
</dbReference>
<reference evidence="4 5" key="1">
    <citation type="journal article" date="2022" name="bioRxiv">
        <title>Genomics of Preaxostyla Flagellates Illuminates Evolutionary Transitions and the Path Towards Mitochondrial Loss.</title>
        <authorList>
            <person name="Novak L.V.F."/>
            <person name="Treitli S.C."/>
            <person name="Pyrih J."/>
            <person name="Halakuc P."/>
            <person name="Pipaliya S.V."/>
            <person name="Vacek V."/>
            <person name="Brzon O."/>
            <person name="Soukal P."/>
            <person name="Eme L."/>
            <person name="Dacks J.B."/>
            <person name="Karnkowska A."/>
            <person name="Elias M."/>
            <person name="Hampl V."/>
        </authorList>
    </citation>
    <scope>NUCLEOTIDE SEQUENCE [LARGE SCALE GENOMIC DNA]</scope>
    <source>
        <strain evidence="4">NAU3</strain>
        <tissue evidence="4">Gut</tissue>
    </source>
</reference>
<feature type="compositionally biased region" description="Low complexity" evidence="2">
    <location>
        <begin position="353"/>
        <end position="367"/>
    </location>
</feature>
<keyword evidence="1" id="KW-0175">Coiled coil</keyword>
<evidence type="ECO:0000313" key="5">
    <source>
        <dbReference type="Proteomes" id="UP001281761"/>
    </source>
</evidence>
<evidence type="ECO:0000256" key="1">
    <source>
        <dbReference type="SAM" id="Coils"/>
    </source>
</evidence>
<dbReference type="PROSITE" id="PS50003">
    <property type="entry name" value="PH_DOMAIN"/>
    <property type="match status" value="1"/>
</dbReference>
<feature type="compositionally biased region" description="Acidic residues" evidence="2">
    <location>
        <begin position="571"/>
        <end position="581"/>
    </location>
</feature>
<dbReference type="SMART" id="SM00233">
    <property type="entry name" value="PH"/>
    <property type="match status" value="1"/>
</dbReference>
<feature type="domain" description="PH" evidence="3">
    <location>
        <begin position="14"/>
        <end position="129"/>
    </location>
</feature>
<dbReference type="Pfam" id="PF16457">
    <property type="entry name" value="PH_12"/>
    <property type="match status" value="1"/>
</dbReference>
<keyword evidence="5" id="KW-1185">Reference proteome</keyword>
<feature type="region of interest" description="Disordered" evidence="2">
    <location>
        <begin position="406"/>
        <end position="444"/>
    </location>
</feature>
<accession>A0ABQ9Y2N3</accession>
<dbReference type="Gene3D" id="2.30.29.30">
    <property type="entry name" value="Pleckstrin-homology domain (PH domain)/Phosphotyrosine-binding domain (PTB)"/>
    <property type="match status" value="1"/>
</dbReference>
<gene>
    <name evidence="4" type="ORF">BLNAU_7156</name>
</gene>
<feature type="compositionally biased region" description="Acidic residues" evidence="2">
    <location>
        <begin position="422"/>
        <end position="439"/>
    </location>
</feature>
<feature type="region of interest" description="Disordered" evidence="2">
    <location>
        <begin position="497"/>
        <end position="581"/>
    </location>
</feature>
<organism evidence="4 5">
    <name type="scientific">Blattamonas nauphoetae</name>
    <dbReference type="NCBI Taxonomy" id="2049346"/>
    <lineage>
        <taxon>Eukaryota</taxon>
        <taxon>Metamonada</taxon>
        <taxon>Preaxostyla</taxon>
        <taxon>Oxymonadida</taxon>
        <taxon>Blattamonas</taxon>
    </lineage>
</organism>
<evidence type="ECO:0000256" key="2">
    <source>
        <dbReference type="SAM" id="MobiDB-lite"/>
    </source>
</evidence>
<sequence length="581" mass="67985">MSIGSNIDPDDALSLMHKGSLLLKQESNGLHLRWICLNKNNTFLYWLNPKRDVLKVERDSMIPIEAIDRIIISAEALALIDSEHNRESLRLSTLSFSFTIHYGSSQADIFCPNRNEFEFWISGLRSLLGKDRVIQAQISEGQTFRSHDDVEFLHFRISELVELTDSLLQEVGVMMEIRARRDRVIQFLLARQNTMHINQSSLSSSTSPEDSDSQRIIERLQDRIERQESIIKSLQDQNQSRAGKSEISNLERQLEAKNVTISNLQQRLAEVAIHQPRPTTPLRSNRRSRSRQSASRDNEEDVLGFTGWEDEEYIDYPCVYSAENPFSVNGTHIDTSLLKQREQFMENEYLRDQSSSASRAQSSSRRQQNTHSRPEKEIESSSDSYDGDPADSYRQFKENLARQRYESEALKRHPKQSLENDYVSDEEEEEEEEQEDTSDSSEYQNIRLGKIDKLFDMIDDLARKRGRRFTEEEFHRYFNFLQRTFYPELADGLPLRRTLTQSQQRPSSSRDYSRASQRQEYYADRPISRDRAQNAPRWSKYRVTSEQPSSRSREDSRQRNSTHFRRNYESPFDDDDTSSSD</sequence>
<name>A0ABQ9Y2N3_9EUKA</name>
<proteinExistence type="predicted"/>
<feature type="region of interest" description="Disordered" evidence="2">
    <location>
        <begin position="271"/>
        <end position="303"/>
    </location>
</feature>
<comment type="caution">
    <text evidence="4">The sequence shown here is derived from an EMBL/GenBank/DDBJ whole genome shotgun (WGS) entry which is preliminary data.</text>
</comment>
<evidence type="ECO:0000313" key="4">
    <source>
        <dbReference type="EMBL" id="KAK2957980.1"/>
    </source>
</evidence>
<dbReference type="InterPro" id="IPR001849">
    <property type="entry name" value="PH_domain"/>
</dbReference>
<feature type="compositionally biased region" description="Basic and acidic residues" evidence="2">
    <location>
        <begin position="521"/>
        <end position="532"/>
    </location>
</feature>
<feature type="coiled-coil region" evidence="1">
    <location>
        <begin position="217"/>
        <end position="267"/>
    </location>
</feature>
<protein>
    <recommendedName>
        <fullName evidence="3">PH domain-containing protein</fullName>
    </recommendedName>
</protein>
<feature type="compositionally biased region" description="Polar residues" evidence="2">
    <location>
        <begin position="498"/>
        <end position="519"/>
    </location>
</feature>
<dbReference type="EMBL" id="JARBJD010000042">
    <property type="protein sequence ID" value="KAK2957980.1"/>
    <property type="molecule type" value="Genomic_DNA"/>
</dbReference>
<feature type="region of interest" description="Disordered" evidence="2">
    <location>
        <begin position="349"/>
        <end position="392"/>
    </location>
</feature>
<dbReference type="SUPFAM" id="SSF50729">
    <property type="entry name" value="PH domain-like"/>
    <property type="match status" value="1"/>
</dbReference>